<evidence type="ECO:0000313" key="2">
    <source>
        <dbReference type="EMBL" id="TNN47556.1"/>
    </source>
</evidence>
<dbReference type="EMBL" id="SRLO01000737">
    <property type="protein sequence ID" value="TNN47556.1"/>
    <property type="molecule type" value="Genomic_DNA"/>
</dbReference>
<evidence type="ECO:0008006" key="4">
    <source>
        <dbReference type="Google" id="ProtNLM"/>
    </source>
</evidence>
<comment type="caution">
    <text evidence="2">The sequence shown here is derived from an EMBL/GenBank/DDBJ whole genome shotgun (WGS) entry which is preliminary data.</text>
</comment>
<dbReference type="Proteomes" id="UP000314294">
    <property type="component" value="Unassembled WGS sequence"/>
</dbReference>
<gene>
    <name evidence="2" type="ORF">EYF80_042238</name>
</gene>
<feature type="signal peptide" evidence="1">
    <location>
        <begin position="1"/>
        <end position="21"/>
    </location>
</feature>
<feature type="chain" id="PRO_5021254337" description="Secreted protein" evidence="1">
    <location>
        <begin position="22"/>
        <end position="86"/>
    </location>
</feature>
<reference evidence="2 3" key="1">
    <citation type="submission" date="2019-03" db="EMBL/GenBank/DDBJ databases">
        <title>First draft genome of Liparis tanakae, snailfish: a comprehensive survey of snailfish specific genes.</title>
        <authorList>
            <person name="Kim W."/>
            <person name="Song I."/>
            <person name="Jeong J.-H."/>
            <person name="Kim D."/>
            <person name="Kim S."/>
            <person name="Ryu S."/>
            <person name="Song J.Y."/>
            <person name="Lee S.K."/>
        </authorList>
    </citation>
    <scope>NUCLEOTIDE SEQUENCE [LARGE SCALE GENOMIC DNA]</scope>
    <source>
        <tissue evidence="2">Muscle</tissue>
    </source>
</reference>
<organism evidence="2 3">
    <name type="scientific">Liparis tanakae</name>
    <name type="common">Tanaka's snailfish</name>
    <dbReference type="NCBI Taxonomy" id="230148"/>
    <lineage>
        <taxon>Eukaryota</taxon>
        <taxon>Metazoa</taxon>
        <taxon>Chordata</taxon>
        <taxon>Craniata</taxon>
        <taxon>Vertebrata</taxon>
        <taxon>Euteleostomi</taxon>
        <taxon>Actinopterygii</taxon>
        <taxon>Neopterygii</taxon>
        <taxon>Teleostei</taxon>
        <taxon>Neoteleostei</taxon>
        <taxon>Acanthomorphata</taxon>
        <taxon>Eupercaria</taxon>
        <taxon>Perciformes</taxon>
        <taxon>Cottioidei</taxon>
        <taxon>Cottales</taxon>
        <taxon>Liparidae</taxon>
        <taxon>Liparis</taxon>
    </lineage>
</organism>
<sequence length="86" mass="9643">MPYVWLGSHVLFTRFLLTVTSTPPPGSRGRAPRPHIHREASWRVSVEAEASAVRNRQRLLRRGSPVVGVGLERRGELFSAAPLLFQ</sequence>
<name>A0A4Z2G1X2_9TELE</name>
<evidence type="ECO:0000313" key="3">
    <source>
        <dbReference type="Proteomes" id="UP000314294"/>
    </source>
</evidence>
<evidence type="ECO:0000256" key="1">
    <source>
        <dbReference type="SAM" id="SignalP"/>
    </source>
</evidence>
<protein>
    <recommendedName>
        <fullName evidence="4">Secreted protein</fullName>
    </recommendedName>
</protein>
<keyword evidence="1" id="KW-0732">Signal</keyword>
<accession>A0A4Z2G1X2</accession>
<dbReference type="AlphaFoldDB" id="A0A4Z2G1X2"/>
<proteinExistence type="predicted"/>
<keyword evidence="3" id="KW-1185">Reference proteome</keyword>